<feature type="transmembrane region" description="Helical" evidence="2">
    <location>
        <begin position="182"/>
        <end position="201"/>
    </location>
</feature>
<keyword evidence="2" id="KW-0812">Transmembrane</keyword>
<sequence>MVRRTLALAALLVLTALSTAPASAGGPTSVVLSAPPNVTAFGYDDPRYDALRALTEPNDREPGGDHRSGRFVRATWLIHDMSVWRIDIIYPDAPGGPWILTELTMGEVRSTSPTWHRATDPTKLVRLLSDLNLLSGEFQGGPAIGDGYAAPEATPETAAEPEPAPAPAAQVQSTSVFTGWRWSIPGVLFGAALAVVAFRLFPKRRWELID</sequence>
<evidence type="ECO:0000313" key="5">
    <source>
        <dbReference type="Proteomes" id="UP000555407"/>
    </source>
</evidence>
<accession>A0A7X6A3Q2</accession>
<feature type="signal peptide" evidence="3">
    <location>
        <begin position="1"/>
        <end position="24"/>
    </location>
</feature>
<comment type="caution">
    <text evidence="4">The sequence shown here is derived from an EMBL/GenBank/DDBJ whole genome shotgun (WGS) entry which is preliminary data.</text>
</comment>
<name>A0A7X6A3Q2_9ACTN</name>
<protein>
    <submittedName>
        <fullName evidence="4">Uncharacterized protein</fullName>
    </submittedName>
</protein>
<keyword evidence="5" id="KW-1185">Reference proteome</keyword>
<proteinExistence type="predicted"/>
<dbReference type="AlphaFoldDB" id="A0A7X6A3Q2"/>
<dbReference type="EMBL" id="JAASRO010000001">
    <property type="protein sequence ID" value="NIK60155.1"/>
    <property type="molecule type" value="Genomic_DNA"/>
</dbReference>
<organism evidence="4 5">
    <name type="scientific">Kribbella shirazensis</name>
    <dbReference type="NCBI Taxonomy" id="1105143"/>
    <lineage>
        <taxon>Bacteria</taxon>
        <taxon>Bacillati</taxon>
        <taxon>Actinomycetota</taxon>
        <taxon>Actinomycetes</taxon>
        <taxon>Propionibacteriales</taxon>
        <taxon>Kribbellaceae</taxon>
        <taxon>Kribbella</taxon>
    </lineage>
</organism>
<evidence type="ECO:0000256" key="1">
    <source>
        <dbReference type="SAM" id="MobiDB-lite"/>
    </source>
</evidence>
<evidence type="ECO:0000313" key="4">
    <source>
        <dbReference type="EMBL" id="NIK60155.1"/>
    </source>
</evidence>
<reference evidence="4 5" key="1">
    <citation type="submission" date="2020-03" db="EMBL/GenBank/DDBJ databases">
        <title>Sequencing the genomes of 1000 actinobacteria strains.</title>
        <authorList>
            <person name="Klenk H.-P."/>
        </authorList>
    </citation>
    <scope>NUCLEOTIDE SEQUENCE [LARGE SCALE GENOMIC DNA]</scope>
    <source>
        <strain evidence="4 5">DSM 45490</strain>
    </source>
</reference>
<keyword evidence="2" id="KW-0472">Membrane</keyword>
<keyword evidence="2" id="KW-1133">Transmembrane helix</keyword>
<dbReference type="Proteomes" id="UP000555407">
    <property type="component" value="Unassembled WGS sequence"/>
</dbReference>
<gene>
    <name evidence="4" type="ORF">BJY22_005872</name>
</gene>
<feature type="chain" id="PRO_5038775722" evidence="3">
    <location>
        <begin position="25"/>
        <end position="210"/>
    </location>
</feature>
<keyword evidence="3" id="KW-0732">Signal</keyword>
<evidence type="ECO:0000256" key="3">
    <source>
        <dbReference type="SAM" id="SignalP"/>
    </source>
</evidence>
<dbReference type="RefSeq" id="WP_167213029.1">
    <property type="nucleotide sequence ID" value="NZ_JAASRO010000001.1"/>
</dbReference>
<feature type="compositionally biased region" description="Low complexity" evidence="1">
    <location>
        <begin position="149"/>
        <end position="161"/>
    </location>
</feature>
<evidence type="ECO:0000256" key="2">
    <source>
        <dbReference type="SAM" id="Phobius"/>
    </source>
</evidence>
<feature type="region of interest" description="Disordered" evidence="1">
    <location>
        <begin position="144"/>
        <end position="169"/>
    </location>
</feature>